<keyword evidence="5" id="KW-0862">Zinc</keyword>
<protein>
    <submittedName>
        <fullName evidence="12">M4 family metallopeptidase</fullName>
    </submittedName>
</protein>
<dbReference type="EMBL" id="VOKX01000007">
    <property type="protein sequence ID" value="KAB7851296.1"/>
    <property type="molecule type" value="Genomic_DNA"/>
</dbReference>
<feature type="chain" id="PRO_5025031267" evidence="9">
    <location>
        <begin position="23"/>
        <end position="935"/>
    </location>
</feature>
<evidence type="ECO:0000256" key="3">
    <source>
        <dbReference type="ARBA" id="ARBA00022723"/>
    </source>
</evidence>
<sequence length="935" mass="98935">MSGAAALIGAAALVVSAVPAHADPAKPADGPGQVIPAGKTATPALVRGIREPVAASGSPADAARGHLAEKKGRYRIADPGRDLRPVQTLSSGTTETVRLQQRHRGVEVLGGQYVVRMEHKDGKRVVTGTSGKYFTGLKAATTPDVDEELAVERAVGATEDRLAAQRAAGPRKSADDAEKAPPLTGTARGLVVLPKGEGVLTQHVTVRGADPATGRPVLQEVYIDARSGYPVLQYSAIKTFGAPSADAGKGKAADASRTAAKRTAAAADGPQDGATGTGVRLDGKSVDLQVTKDATRNEYVMRDLSRMRDSTHNELSTWDARGKSVDETSGTWPEGVKEFGSADPAFGKDATESGAVDAHWAAGKVYDYYRTVHGRNSLNGRGMAIRSLVGVSYWGMPYVNAFWDGTKMVYGNGDAEYRPLSAGLDVVGHEMTHGVVENSADLVYAGQSGAMNEAIADYFGNAIKNDARGVAMDDPDSGLLGESLCRTKSPRDCAFRDLNDGRTTSKSFLGVGFGTDNGGVHLNSTIFSGALWDIRQDLDKTLADKIVYKALTEYMTPLDGFTEGRNAVLAAAKDLKVTDAQLRTVERSFNAHGIVPGWELAMGVDSDQLLGRVNTNESRAGAGGGWWAASKSNDDGTEAYSVWAGRTDGTGAPKLISPNDGRFHVDPVTDGKTVVWMSYKGRDIQLLARPLAGGPVKVLATSRYRFTSLAVEGKTVAFELHGRRGYTAAAYLRMGQDDEPVRIPPSAGTGRFNRTNYPSLHNGRIAFADEHRVDGAYRNDVGILDVATGNRTTVKLTDAAAEAGPTAITGKHVFWLSTPDYETGLTAVRRADLDGGNVVDISPATGKDALRGVLLTASDEAVTVLAQTPDTQYRNETLSKLWQFSPDGARKGRVSCNRGEQLGGAADTGTRVVWTDATTGYTDLVTRHRPAGNCG</sequence>
<feature type="domain" description="Peptidase M4 C-terminal" evidence="11">
    <location>
        <begin position="440"/>
        <end position="594"/>
    </location>
</feature>
<dbReference type="InterPro" id="IPR027268">
    <property type="entry name" value="Peptidase_M4/M1_CTD_sf"/>
</dbReference>
<name>A0A5N5WGH7_STRMB</name>
<dbReference type="PANTHER" id="PTHR33794">
    <property type="entry name" value="BACILLOLYSIN"/>
    <property type="match status" value="1"/>
</dbReference>
<evidence type="ECO:0000313" key="12">
    <source>
        <dbReference type="EMBL" id="KAB7851296.1"/>
    </source>
</evidence>
<dbReference type="Pfam" id="PF02868">
    <property type="entry name" value="Peptidase_M4_C"/>
    <property type="match status" value="1"/>
</dbReference>
<reference evidence="12 13" key="1">
    <citation type="journal article" date="2019" name="Microb. Cell Fact.">
        <title>Exploring novel herbicidin analogues by transcriptional regulator overexpression and MS/MS molecular networking.</title>
        <authorList>
            <person name="Shi Y."/>
            <person name="Gu R."/>
            <person name="Li Y."/>
            <person name="Wang X."/>
            <person name="Ren W."/>
            <person name="Li X."/>
            <person name="Wang L."/>
            <person name="Xie Y."/>
            <person name="Hong B."/>
        </authorList>
    </citation>
    <scope>NUCLEOTIDE SEQUENCE [LARGE SCALE GENOMIC DNA]</scope>
    <source>
        <strain evidence="12 13">US-43</strain>
    </source>
</reference>
<feature type="signal peptide" evidence="9">
    <location>
        <begin position="1"/>
        <end position="22"/>
    </location>
</feature>
<dbReference type="PRINTS" id="PR00730">
    <property type="entry name" value="THERMOLYSIN"/>
</dbReference>
<dbReference type="Proteomes" id="UP000327000">
    <property type="component" value="Unassembled WGS sequence"/>
</dbReference>
<dbReference type="GO" id="GO:0004222">
    <property type="term" value="F:metalloendopeptidase activity"/>
    <property type="evidence" value="ECO:0007669"/>
    <property type="project" value="InterPro"/>
</dbReference>
<evidence type="ECO:0000256" key="2">
    <source>
        <dbReference type="ARBA" id="ARBA00022670"/>
    </source>
</evidence>
<feature type="domain" description="Peptidase M4" evidence="10">
    <location>
        <begin position="275"/>
        <end position="437"/>
    </location>
</feature>
<evidence type="ECO:0000313" key="13">
    <source>
        <dbReference type="Proteomes" id="UP000327000"/>
    </source>
</evidence>
<evidence type="ECO:0000256" key="1">
    <source>
        <dbReference type="ARBA" id="ARBA00009388"/>
    </source>
</evidence>
<proteinExistence type="inferred from homology"/>
<keyword evidence="13" id="KW-1185">Reference proteome</keyword>
<evidence type="ECO:0000259" key="11">
    <source>
        <dbReference type="Pfam" id="PF02868"/>
    </source>
</evidence>
<evidence type="ECO:0000256" key="5">
    <source>
        <dbReference type="ARBA" id="ARBA00022833"/>
    </source>
</evidence>
<evidence type="ECO:0000256" key="4">
    <source>
        <dbReference type="ARBA" id="ARBA00022801"/>
    </source>
</evidence>
<dbReference type="OrthoDB" id="291295at2"/>
<dbReference type="PANTHER" id="PTHR33794:SF1">
    <property type="entry name" value="BACILLOLYSIN"/>
    <property type="match status" value="1"/>
</dbReference>
<keyword evidence="6" id="KW-0482">Metalloprotease</keyword>
<dbReference type="Pfam" id="PF01447">
    <property type="entry name" value="Peptidase_M4"/>
    <property type="match status" value="1"/>
</dbReference>
<feature type="region of interest" description="Disordered" evidence="8">
    <location>
        <begin position="161"/>
        <end position="187"/>
    </location>
</feature>
<dbReference type="Gene3D" id="1.10.390.10">
    <property type="entry name" value="Neutral Protease Domain 2"/>
    <property type="match status" value="1"/>
</dbReference>
<accession>A0A5N5WGH7</accession>
<dbReference type="CDD" id="cd09597">
    <property type="entry name" value="M4_TLP"/>
    <property type="match status" value="1"/>
</dbReference>
<keyword evidence="2" id="KW-0645">Protease</keyword>
<feature type="active site" description="Proton donor" evidence="7">
    <location>
        <position position="521"/>
    </location>
</feature>
<organism evidence="12 13">
    <name type="scientific">Streptomyces mobaraensis</name>
    <name type="common">Streptoverticillium mobaraense</name>
    <dbReference type="NCBI Taxonomy" id="35621"/>
    <lineage>
        <taxon>Bacteria</taxon>
        <taxon>Bacillati</taxon>
        <taxon>Actinomycetota</taxon>
        <taxon>Actinomycetes</taxon>
        <taxon>Kitasatosporales</taxon>
        <taxon>Streptomycetaceae</taxon>
        <taxon>Streptomyces</taxon>
    </lineage>
</organism>
<dbReference type="InterPro" id="IPR001570">
    <property type="entry name" value="Peptidase_M4_C_domain"/>
</dbReference>
<evidence type="ECO:0000256" key="8">
    <source>
        <dbReference type="SAM" id="MobiDB-lite"/>
    </source>
</evidence>
<dbReference type="Gene3D" id="3.10.170.10">
    <property type="match status" value="1"/>
</dbReference>
<dbReference type="GO" id="GO:0006508">
    <property type="term" value="P:proteolysis"/>
    <property type="evidence" value="ECO:0007669"/>
    <property type="project" value="UniProtKB-KW"/>
</dbReference>
<comment type="caution">
    <text evidence="12">The sequence shown here is derived from an EMBL/GenBank/DDBJ whole genome shotgun (WGS) entry which is preliminary data.</text>
</comment>
<feature type="region of interest" description="Disordered" evidence="8">
    <location>
        <begin position="261"/>
        <end position="280"/>
    </location>
</feature>
<keyword evidence="3" id="KW-0479">Metal-binding</keyword>
<evidence type="ECO:0000256" key="7">
    <source>
        <dbReference type="PIRSR" id="PIRSR623612-1"/>
    </source>
</evidence>
<dbReference type="InterPro" id="IPR023612">
    <property type="entry name" value="Peptidase_M4"/>
</dbReference>
<evidence type="ECO:0000259" key="10">
    <source>
        <dbReference type="Pfam" id="PF01447"/>
    </source>
</evidence>
<keyword evidence="9" id="KW-0732">Signal</keyword>
<dbReference type="GO" id="GO:0046872">
    <property type="term" value="F:metal ion binding"/>
    <property type="evidence" value="ECO:0007669"/>
    <property type="project" value="UniProtKB-KW"/>
</dbReference>
<dbReference type="InterPro" id="IPR050728">
    <property type="entry name" value="Zinc_Metalloprotease_M4"/>
</dbReference>
<feature type="active site" evidence="7">
    <location>
        <position position="430"/>
    </location>
</feature>
<keyword evidence="4" id="KW-0378">Hydrolase</keyword>
<gene>
    <name evidence="12" type="ORF">FRZ00_03235</name>
</gene>
<dbReference type="SUPFAM" id="SSF55486">
    <property type="entry name" value="Metalloproteases ('zincins'), catalytic domain"/>
    <property type="match status" value="1"/>
</dbReference>
<comment type="similarity">
    <text evidence="1">Belongs to the peptidase M4 family.</text>
</comment>
<dbReference type="InterPro" id="IPR013856">
    <property type="entry name" value="Peptidase_M4_domain"/>
</dbReference>
<evidence type="ECO:0000256" key="6">
    <source>
        <dbReference type="ARBA" id="ARBA00023049"/>
    </source>
</evidence>
<dbReference type="AlphaFoldDB" id="A0A5N5WGH7"/>
<evidence type="ECO:0000256" key="9">
    <source>
        <dbReference type="SAM" id="SignalP"/>
    </source>
</evidence>